<dbReference type="GO" id="GO:0008757">
    <property type="term" value="F:S-adenosylmethionine-dependent methyltransferase activity"/>
    <property type="evidence" value="ECO:0007669"/>
    <property type="project" value="InterPro"/>
</dbReference>
<keyword evidence="2" id="KW-0489">Methyltransferase</keyword>
<dbReference type="Pfam" id="PF08241">
    <property type="entry name" value="Methyltransf_11"/>
    <property type="match status" value="1"/>
</dbReference>
<dbReference type="EMBL" id="RJVI01000003">
    <property type="protein sequence ID" value="ROR29630.1"/>
    <property type="molecule type" value="Genomic_DNA"/>
</dbReference>
<dbReference type="GO" id="GO:0032259">
    <property type="term" value="P:methylation"/>
    <property type="evidence" value="ECO:0007669"/>
    <property type="project" value="UniProtKB-KW"/>
</dbReference>
<accession>A0A3N1XSJ8</accession>
<evidence type="ECO:0000259" key="1">
    <source>
        <dbReference type="Pfam" id="PF08241"/>
    </source>
</evidence>
<keyword evidence="2" id="KW-0808">Transferase</keyword>
<protein>
    <submittedName>
        <fullName evidence="2">Methyltransferase family protein</fullName>
    </submittedName>
</protein>
<dbReference type="RefSeq" id="WP_123402036.1">
    <property type="nucleotide sequence ID" value="NZ_RJVI01000003.1"/>
</dbReference>
<gene>
    <name evidence="2" type="ORF">EDC57_2301</name>
</gene>
<dbReference type="InterPro" id="IPR029063">
    <property type="entry name" value="SAM-dependent_MTases_sf"/>
</dbReference>
<evidence type="ECO:0000313" key="2">
    <source>
        <dbReference type="EMBL" id="ROR29630.1"/>
    </source>
</evidence>
<evidence type="ECO:0000313" key="3">
    <source>
        <dbReference type="Proteomes" id="UP000276634"/>
    </source>
</evidence>
<dbReference type="InterPro" id="IPR013216">
    <property type="entry name" value="Methyltransf_11"/>
</dbReference>
<organism evidence="2 3">
    <name type="scientific">Inmirania thermothiophila</name>
    <dbReference type="NCBI Taxonomy" id="1750597"/>
    <lineage>
        <taxon>Bacteria</taxon>
        <taxon>Pseudomonadati</taxon>
        <taxon>Pseudomonadota</taxon>
        <taxon>Gammaproteobacteria</taxon>
        <taxon>Chromatiales</taxon>
        <taxon>Ectothiorhodospiraceae</taxon>
        <taxon>Inmirania</taxon>
    </lineage>
</organism>
<feature type="domain" description="Methyltransferase type 11" evidence="1">
    <location>
        <begin position="51"/>
        <end position="132"/>
    </location>
</feature>
<comment type="caution">
    <text evidence="2">The sequence shown here is derived from an EMBL/GenBank/DDBJ whole genome shotgun (WGS) entry which is preliminary data.</text>
</comment>
<dbReference type="AlphaFoldDB" id="A0A3N1XSJ8"/>
<dbReference type="Gene3D" id="3.40.50.150">
    <property type="entry name" value="Vaccinia Virus protein VP39"/>
    <property type="match status" value="1"/>
</dbReference>
<keyword evidence="3" id="KW-1185">Reference proteome</keyword>
<name>A0A3N1XSJ8_9GAMM</name>
<sequence length="236" mass="26878">MKTSISDRMRRSIVRRFFTYPGGDYQDGRDPEGRFRLICDHVDLSQIGSVLDIGCNAGRITRLFAEAGKFAVGLDVAPYYLTTLMDMRYAPKTPAFGKFPLTRESVDLLPSFDLVLLLSVHHWWVKEHGDAYAQAIVAKLAGKARRHLVIEFAASNDKYGYREPRFDDDEERSVTDYALDWLKGVPGLTNVRKIGRKQERNAVETFRYLFLCDTHDRGQDVRWAIPPEQEAQGGAS</sequence>
<dbReference type="SUPFAM" id="SSF53335">
    <property type="entry name" value="S-adenosyl-L-methionine-dependent methyltransferases"/>
    <property type="match status" value="1"/>
</dbReference>
<proteinExistence type="predicted"/>
<dbReference type="Proteomes" id="UP000276634">
    <property type="component" value="Unassembled WGS sequence"/>
</dbReference>
<dbReference type="OrthoDB" id="9777638at2"/>
<reference evidence="2 3" key="1">
    <citation type="submission" date="2018-11" db="EMBL/GenBank/DDBJ databases">
        <title>Genomic Encyclopedia of Type Strains, Phase IV (KMG-IV): sequencing the most valuable type-strain genomes for metagenomic binning, comparative biology and taxonomic classification.</title>
        <authorList>
            <person name="Goeker M."/>
        </authorList>
    </citation>
    <scope>NUCLEOTIDE SEQUENCE [LARGE SCALE GENOMIC DNA]</scope>
    <source>
        <strain evidence="2 3">DSM 100275</strain>
    </source>
</reference>
<dbReference type="CDD" id="cd02440">
    <property type="entry name" value="AdoMet_MTases"/>
    <property type="match status" value="1"/>
</dbReference>